<dbReference type="InterPro" id="IPR009061">
    <property type="entry name" value="DNA-bd_dom_put_sf"/>
</dbReference>
<evidence type="ECO:0000259" key="1">
    <source>
        <dbReference type="Pfam" id="PF12728"/>
    </source>
</evidence>
<comment type="caution">
    <text evidence="2">The sequence shown here is derived from an EMBL/GenBank/DDBJ whole genome shotgun (WGS) entry which is preliminary data.</text>
</comment>
<evidence type="ECO:0000313" key="3">
    <source>
        <dbReference type="Proteomes" id="UP000037594"/>
    </source>
</evidence>
<dbReference type="InterPro" id="IPR041657">
    <property type="entry name" value="HTH_17"/>
</dbReference>
<accession>A0A0J8U2W2</accession>
<dbReference type="EMBL" id="LFOD01000026">
    <property type="protein sequence ID" value="KMV15836.1"/>
    <property type="molecule type" value="Genomic_DNA"/>
</dbReference>
<dbReference type="PATRIC" id="fig|451644.5.peg.4824"/>
<dbReference type="GO" id="GO:0003677">
    <property type="term" value="F:DNA binding"/>
    <property type="evidence" value="ECO:0007669"/>
    <property type="project" value="InterPro"/>
</dbReference>
<dbReference type="RefSeq" id="WP_080989617.1">
    <property type="nucleotide sequence ID" value="NZ_LFOD01000026.1"/>
</dbReference>
<feature type="domain" description="Helix-turn-helix" evidence="1">
    <location>
        <begin position="9"/>
        <end position="54"/>
    </location>
</feature>
<organism evidence="2 3">
    <name type="scientific">Mycolicibacterium conceptionense</name>
    <dbReference type="NCBI Taxonomy" id="451644"/>
    <lineage>
        <taxon>Bacteria</taxon>
        <taxon>Bacillati</taxon>
        <taxon>Actinomycetota</taxon>
        <taxon>Actinomycetes</taxon>
        <taxon>Mycobacteriales</taxon>
        <taxon>Mycobacteriaceae</taxon>
        <taxon>Mycolicibacterium</taxon>
    </lineage>
</organism>
<reference evidence="2 3" key="1">
    <citation type="submission" date="2015-06" db="EMBL/GenBank/DDBJ databases">
        <title>Genome sequence of Mycobacterium conceptionense strain MLE.</title>
        <authorList>
            <person name="Greninger A.L."/>
            <person name="Cunningham G."/>
            <person name="Chiu C.Y."/>
            <person name="Miller S."/>
        </authorList>
    </citation>
    <scope>NUCLEOTIDE SEQUENCE [LARGE SCALE GENOMIC DNA]</scope>
    <source>
        <strain evidence="2 3">MLE</strain>
    </source>
</reference>
<dbReference type="SUPFAM" id="SSF46955">
    <property type="entry name" value="Putative DNA-binding domain"/>
    <property type="match status" value="1"/>
</dbReference>
<name>A0A0J8U2W2_9MYCO</name>
<gene>
    <name evidence="2" type="ORF">ACT17_23370</name>
</gene>
<dbReference type="AlphaFoldDB" id="A0A0J8U2W2"/>
<protein>
    <recommendedName>
        <fullName evidence="1">Helix-turn-helix domain-containing protein</fullName>
    </recommendedName>
</protein>
<dbReference type="NCBIfam" id="TIGR01764">
    <property type="entry name" value="excise"/>
    <property type="match status" value="1"/>
</dbReference>
<sequence length="61" mass="6849">MTELPARPTIQQAADYANVDPKTIRRWIAQGRVKAHRFGPRLIRVDRDSLLDLARPVGGAL</sequence>
<dbReference type="InterPro" id="IPR010093">
    <property type="entry name" value="SinI_DNA-bd"/>
</dbReference>
<dbReference type="Proteomes" id="UP000037594">
    <property type="component" value="Unassembled WGS sequence"/>
</dbReference>
<evidence type="ECO:0000313" key="2">
    <source>
        <dbReference type="EMBL" id="KMV15836.1"/>
    </source>
</evidence>
<dbReference type="Pfam" id="PF12728">
    <property type="entry name" value="HTH_17"/>
    <property type="match status" value="1"/>
</dbReference>
<dbReference type="OrthoDB" id="4870800at2"/>
<proteinExistence type="predicted"/>